<evidence type="ECO:0000256" key="5">
    <source>
        <dbReference type="ARBA" id="ARBA00022777"/>
    </source>
</evidence>
<keyword evidence="10" id="KW-1185">Reference proteome</keyword>
<dbReference type="CDD" id="cd01173">
    <property type="entry name" value="pyridoxal_pyridoxamine_kinase"/>
    <property type="match status" value="1"/>
</dbReference>
<dbReference type="GO" id="GO:0008478">
    <property type="term" value="F:pyridoxal kinase activity"/>
    <property type="evidence" value="ECO:0007669"/>
    <property type="project" value="UniProtKB-EC"/>
</dbReference>
<dbReference type="NCBIfam" id="TIGR00687">
    <property type="entry name" value="pyridox_kin"/>
    <property type="match status" value="1"/>
</dbReference>
<dbReference type="Gene3D" id="3.40.1190.20">
    <property type="match status" value="1"/>
</dbReference>
<evidence type="ECO:0000256" key="1">
    <source>
        <dbReference type="ARBA" id="ARBA00008805"/>
    </source>
</evidence>
<feature type="region of interest" description="Disordered" evidence="7">
    <location>
        <begin position="300"/>
        <end position="319"/>
    </location>
</feature>
<dbReference type="PANTHER" id="PTHR10534:SF2">
    <property type="entry name" value="PYRIDOXAL KINASE"/>
    <property type="match status" value="1"/>
</dbReference>
<evidence type="ECO:0000313" key="10">
    <source>
        <dbReference type="Proteomes" id="UP000053424"/>
    </source>
</evidence>
<dbReference type="EC" id="2.7.1.35" evidence="2"/>
<accession>A0A0C2YTN2</accession>
<evidence type="ECO:0000256" key="7">
    <source>
        <dbReference type="SAM" id="MobiDB-lite"/>
    </source>
</evidence>
<comment type="similarity">
    <text evidence="1">Belongs to the pyridoxine kinase family.</text>
</comment>
<proteinExistence type="inferred from homology"/>
<evidence type="ECO:0000256" key="6">
    <source>
        <dbReference type="ARBA" id="ARBA00022840"/>
    </source>
</evidence>
<organism evidence="9 10">
    <name type="scientific">Hebeloma cylindrosporum</name>
    <dbReference type="NCBI Taxonomy" id="76867"/>
    <lineage>
        <taxon>Eukaryota</taxon>
        <taxon>Fungi</taxon>
        <taxon>Dikarya</taxon>
        <taxon>Basidiomycota</taxon>
        <taxon>Agaricomycotina</taxon>
        <taxon>Agaricomycetes</taxon>
        <taxon>Agaricomycetidae</taxon>
        <taxon>Agaricales</taxon>
        <taxon>Agaricineae</taxon>
        <taxon>Hymenogastraceae</taxon>
        <taxon>Hebeloma</taxon>
    </lineage>
</organism>
<evidence type="ECO:0000256" key="3">
    <source>
        <dbReference type="ARBA" id="ARBA00022679"/>
    </source>
</evidence>
<feature type="domain" description="Pyridoxamine kinase/Phosphomethylpyrimidine kinase" evidence="8">
    <location>
        <begin position="84"/>
        <end position="183"/>
    </location>
</feature>
<evidence type="ECO:0000256" key="4">
    <source>
        <dbReference type="ARBA" id="ARBA00022741"/>
    </source>
</evidence>
<name>A0A0C2YTN2_HEBCY</name>
<dbReference type="STRING" id="686832.A0A0C2YTN2"/>
<dbReference type="GO" id="GO:0009443">
    <property type="term" value="P:pyridoxal 5'-phosphate salvage"/>
    <property type="evidence" value="ECO:0007669"/>
    <property type="project" value="InterPro"/>
</dbReference>
<protein>
    <recommendedName>
        <fullName evidence="2">pyridoxal kinase</fullName>
        <ecNumber evidence="2">2.7.1.35</ecNumber>
    </recommendedName>
</protein>
<dbReference type="InterPro" id="IPR013749">
    <property type="entry name" value="PM/HMP-P_kinase-1"/>
</dbReference>
<keyword evidence="5" id="KW-0418">Kinase</keyword>
<reference evidence="9 10" key="1">
    <citation type="submission" date="2014-04" db="EMBL/GenBank/DDBJ databases">
        <authorList>
            <consortium name="DOE Joint Genome Institute"/>
            <person name="Kuo A."/>
            <person name="Gay G."/>
            <person name="Dore J."/>
            <person name="Kohler A."/>
            <person name="Nagy L.G."/>
            <person name="Floudas D."/>
            <person name="Copeland A."/>
            <person name="Barry K.W."/>
            <person name="Cichocki N."/>
            <person name="Veneault-Fourrey C."/>
            <person name="LaButti K."/>
            <person name="Lindquist E.A."/>
            <person name="Lipzen A."/>
            <person name="Lundell T."/>
            <person name="Morin E."/>
            <person name="Murat C."/>
            <person name="Sun H."/>
            <person name="Tunlid A."/>
            <person name="Henrissat B."/>
            <person name="Grigoriev I.V."/>
            <person name="Hibbett D.S."/>
            <person name="Martin F."/>
            <person name="Nordberg H.P."/>
            <person name="Cantor M.N."/>
            <person name="Hua S.X."/>
        </authorList>
    </citation>
    <scope>NUCLEOTIDE SEQUENCE [LARGE SCALE GENOMIC DNA]</scope>
    <source>
        <strain evidence="10">h7</strain>
    </source>
</reference>
<gene>
    <name evidence="9" type="ORF">M413DRAFT_442369</name>
</gene>
<evidence type="ECO:0000256" key="2">
    <source>
        <dbReference type="ARBA" id="ARBA00012104"/>
    </source>
</evidence>
<sequence>MSAVDERVLSIQSHVAFGYVGGKAAVFPLQCLGYDVDVVNTVNFSNHSGYGRAVGTKTPAAELTTIFEGMEDNGLLMPTRLLTGYIPTAEALFAVEKLASRLRHARPKLIYLLDPVMGDAGRLYVSPDVVPIYRQMLPLATIITPNWFEVELLTKVELNDMPSLRRALDILHNQHRVPNVVISSIPLKPWLSSTLPSSICPQSPSGPSHLLCISSSLSTQSTLPNGHIPSVDISTVHAQCVPLIPGYFSGVGDLFSALLLAHFHPDLEASTINATPLSEAASQALTKTYALLHMTQARASALPEEERLPTDDELDGEDPMRKTRRMRGRELKLVQGQDILRGIGVRDLKDMMRWDGFWDSDVETEASE</sequence>
<reference evidence="10" key="2">
    <citation type="submission" date="2015-01" db="EMBL/GenBank/DDBJ databases">
        <title>Evolutionary Origins and Diversification of the Mycorrhizal Mutualists.</title>
        <authorList>
            <consortium name="DOE Joint Genome Institute"/>
            <consortium name="Mycorrhizal Genomics Consortium"/>
            <person name="Kohler A."/>
            <person name="Kuo A."/>
            <person name="Nagy L.G."/>
            <person name="Floudas D."/>
            <person name="Copeland A."/>
            <person name="Barry K.W."/>
            <person name="Cichocki N."/>
            <person name="Veneault-Fourrey C."/>
            <person name="LaButti K."/>
            <person name="Lindquist E.A."/>
            <person name="Lipzen A."/>
            <person name="Lundell T."/>
            <person name="Morin E."/>
            <person name="Murat C."/>
            <person name="Riley R."/>
            <person name="Ohm R."/>
            <person name="Sun H."/>
            <person name="Tunlid A."/>
            <person name="Henrissat B."/>
            <person name="Grigoriev I.V."/>
            <person name="Hibbett D.S."/>
            <person name="Martin F."/>
        </authorList>
    </citation>
    <scope>NUCLEOTIDE SEQUENCE [LARGE SCALE GENOMIC DNA]</scope>
    <source>
        <strain evidence="10">h7</strain>
    </source>
</reference>
<dbReference type="GO" id="GO:0005829">
    <property type="term" value="C:cytosol"/>
    <property type="evidence" value="ECO:0007669"/>
    <property type="project" value="TreeGrafter"/>
</dbReference>
<dbReference type="Pfam" id="PF08543">
    <property type="entry name" value="Phos_pyr_kin"/>
    <property type="match status" value="1"/>
</dbReference>
<dbReference type="GO" id="GO:0005524">
    <property type="term" value="F:ATP binding"/>
    <property type="evidence" value="ECO:0007669"/>
    <property type="project" value="UniProtKB-KW"/>
</dbReference>
<dbReference type="SUPFAM" id="SSF53613">
    <property type="entry name" value="Ribokinase-like"/>
    <property type="match status" value="1"/>
</dbReference>
<keyword evidence="4" id="KW-0547">Nucleotide-binding</keyword>
<dbReference type="InterPro" id="IPR029056">
    <property type="entry name" value="Ribokinase-like"/>
</dbReference>
<dbReference type="PANTHER" id="PTHR10534">
    <property type="entry name" value="PYRIDOXAL KINASE"/>
    <property type="match status" value="1"/>
</dbReference>
<dbReference type="AlphaFoldDB" id="A0A0C2YTN2"/>
<dbReference type="EMBL" id="KN831773">
    <property type="protein sequence ID" value="KIM44377.1"/>
    <property type="molecule type" value="Genomic_DNA"/>
</dbReference>
<dbReference type="InterPro" id="IPR004625">
    <property type="entry name" value="PyrdxlKinase"/>
</dbReference>
<evidence type="ECO:0000259" key="8">
    <source>
        <dbReference type="Pfam" id="PF08543"/>
    </source>
</evidence>
<evidence type="ECO:0000313" key="9">
    <source>
        <dbReference type="EMBL" id="KIM44377.1"/>
    </source>
</evidence>
<keyword evidence="3" id="KW-0808">Transferase</keyword>
<keyword evidence="6" id="KW-0067">ATP-binding</keyword>
<dbReference type="OrthoDB" id="2104723at2759"/>
<dbReference type="Proteomes" id="UP000053424">
    <property type="component" value="Unassembled WGS sequence"/>
</dbReference>
<dbReference type="HOGENOM" id="CLU_046496_1_0_1"/>